<accession>A0A9N8VM26</accession>
<dbReference type="EMBL" id="CAJVPS010000144">
    <property type="protein sequence ID" value="CAG8457487.1"/>
    <property type="molecule type" value="Genomic_DNA"/>
</dbReference>
<proteinExistence type="predicted"/>
<organism evidence="1 2">
    <name type="scientific">Ambispora leptoticha</name>
    <dbReference type="NCBI Taxonomy" id="144679"/>
    <lineage>
        <taxon>Eukaryota</taxon>
        <taxon>Fungi</taxon>
        <taxon>Fungi incertae sedis</taxon>
        <taxon>Mucoromycota</taxon>
        <taxon>Glomeromycotina</taxon>
        <taxon>Glomeromycetes</taxon>
        <taxon>Archaeosporales</taxon>
        <taxon>Ambisporaceae</taxon>
        <taxon>Ambispora</taxon>
    </lineage>
</organism>
<dbReference type="PANTHER" id="PTHR23244:SF471">
    <property type="entry name" value="GUANINE NUCLEOTIDE-BINDING PROTEIN SUBUNIT BETA 1-RELATED"/>
    <property type="match status" value="1"/>
</dbReference>
<reference evidence="1" key="1">
    <citation type="submission" date="2021-06" db="EMBL/GenBank/DDBJ databases">
        <authorList>
            <person name="Kallberg Y."/>
            <person name="Tangrot J."/>
            <person name="Rosling A."/>
        </authorList>
    </citation>
    <scope>NUCLEOTIDE SEQUENCE</scope>
    <source>
        <strain evidence="1">FL130A</strain>
    </source>
</reference>
<comment type="caution">
    <text evidence="1">The sequence shown here is derived from an EMBL/GenBank/DDBJ whole genome shotgun (WGS) entry which is preliminary data.</text>
</comment>
<dbReference type="OrthoDB" id="432528at2759"/>
<sequence length="375" mass="42407">MFINAITSNEFIPSGRSVQAAIYYNYKIYFYNNSGSNKFFTLDISNIFDINAPKFDKLDVNKLNASSYNITFATSALFNSVIYSFGSQNKAINVFSMNLSTSPLFWKSETDSSRANAPYGLDGLTSLIDTSTGKLYLFNGYDTMYVWNMYKSSWQYFPINSATQKAYYTATYLENLKKIIYLGGFNGNYQNNGDEISPMNQILIYSTLTNQWTTKTVQMGNFLPSRVGHSACLVANNKILIYGGRSSPLNPINSSNALAILEINNDTDTYAWNIPNITYLTDQTIPFYHSATLISNTYMIVAFGNISDKLSVEDPSPISVLKVDAENNEYQWLTSIDEPILIRLYKYPVSMPPPLQTFLPIKSQYHDQMIQTPNI</sequence>
<dbReference type="PANTHER" id="PTHR23244">
    <property type="entry name" value="KELCH REPEAT DOMAIN"/>
    <property type="match status" value="1"/>
</dbReference>
<evidence type="ECO:0000313" key="2">
    <source>
        <dbReference type="Proteomes" id="UP000789508"/>
    </source>
</evidence>
<dbReference type="SUPFAM" id="SSF117281">
    <property type="entry name" value="Kelch motif"/>
    <property type="match status" value="1"/>
</dbReference>
<keyword evidence="2" id="KW-1185">Reference proteome</keyword>
<evidence type="ECO:0000313" key="1">
    <source>
        <dbReference type="EMBL" id="CAG8457487.1"/>
    </source>
</evidence>
<gene>
    <name evidence="1" type="ORF">ALEPTO_LOCUS1358</name>
</gene>
<dbReference type="InterPro" id="IPR015915">
    <property type="entry name" value="Kelch-typ_b-propeller"/>
</dbReference>
<dbReference type="Proteomes" id="UP000789508">
    <property type="component" value="Unassembled WGS sequence"/>
</dbReference>
<name>A0A9N8VM26_9GLOM</name>
<dbReference type="AlphaFoldDB" id="A0A9N8VM26"/>
<protein>
    <submittedName>
        <fullName evidence="1">5586_t:CDS:1</fullName>
    </submittedName>
</protein>
<dbReference type="Gene3D" id="2.120.10.80">
    <property type="entry name" value="Kelch-type beta propeller"/>
    <property type="match status" value="2"/>
</dbReference>